<dbReference type="InterPro" id="IPR000719">
    <property type="entry name" value="Prot_kinase_dom"/>
</dbReference>
<feature type="region of interest" description="Disordered" evidence="1">
    <location>
        <begin position="1"/>
        <end position="36"/>
    </location>
</feature>
<proteinExistence type="predicted"/>
<feature type="domain" description="Protein kinase" evidence="2">
    <location>
        <begin position="256"/>
        <end position="549"/>
    </location>
</feature>
<gene>
    <name evidence="3" type="primary">ORF176098</name>
</gene>
<dbReference type="Pfam" id="PF07714">
    <property type="entry name" value="PK_Tyr_Ser-Thr"/>
    <property type="match status" value="1"/>
</dbReference>
<dbReference type="GO" id="GO:0004672">
    <property type="term" value="F:protein kinase activity"/>
    <property type="evidence" value="ECO:0007669"/>
    <property type="project" value="InterPro"/>
</dbReference>
<accession>A0A0B7BB96</accession>
<dbReference type="AlphaFoldDB" id="A0A0B7BB96"/>
<dbReference type="InterPro" id="IPR001245">
    <property type="entry name" value="Ser-Thr/Tyr_kinase_cat_dom"/>
</dbReference>
<dbReference type="SUPFAM" id="SSF56112">
    <property type="entry name" value="Protein kinase-like (PK-like)"/>
    <property type="match status" value="1"/>
</dbReference>
<evidence type="ECO:0000259" key="2">
    <source>
        <dbReference type="PROSITE" id="PS50011"/>
    </source>
</evidence>
<dbReference type="InterPro" id="IPR011009">
    <property type="entry name" value="Kinase-like_dom_sf"/>
</dbReference>
<evidence type="ECO:0000256" key="1">
    <source>
        <dbReference type="SAM" id="MobiDB-lite"/>
    </source>
</evidence>
<dbReference type="GO" id="GO:0007165">
    <property type="term" value="P:signal transduction"/>
    <property type="evidence" value="ECO:0007669"/>
    <property type="project" value="TreeGrafter"/>
</dbReference>
<name>A0A0B7BB96_9EUPU</name>
<dbReference type="PROSITE" id="PS50011">
    <property type="entry name" value="PROTEIN_KINASE_DOM"/>
    <property type="match status" value="1"/>
</dbReference>
<dbReference type="SMART" id="SM00220">
    <property type="entry name" value="S_TKc"/>
    <property type="match status" value="1"/>
</dbReference>
<dbReference type="EMBL" id="HACG01043448">
    <property type="protein sequence ID" value="CEK90313.1"/>
    <property type="molecule type" value="Transcribed_RNA"/>
</dbReference>
<dbReference type="PANTHER" id="PTHR48011">
    <property type="entry name" value="CCR4-NOT TRANSCRIPTIONAL COMPLEX SUBUNIT CAF120-RELATED"/>
    <property type="match status" value="1"/>
</dbReference>
<dbReference type="GO" id="GO:0005524">
    <property type="term" value="F:ATP binding"/>
    <property type="evidence" value="ECO:0007669"/>
    <property type="project" value="InterPro"/>
</dbReference>
<dbReference type="PANTHER" id="PTHR48011:SF84">
    <property type="entry name" value="KINASE, PUTATIVE-RELATED"/>
    <property type="match status" value="1"/>
</dbReference>
<organism evidence="3">
    <name type="scientific">Arion vulgaris</name>
    <dbReference type="NCBI Taxonomy" id="1028688"/>
    <lineage>
        <taxon>Eukaryota</taxon>
        <taxon>Metazoa</taxon>
        <taxon>Spiralia</taxon>
        <taxon>Lophotrochozoa</taxon>
        <taxon>Mollusca</taxon>
        <taxon>Gastropoda</taxon>
        <taxon>Heterobranchia</taxon>
        <taxon>Euthyneura</taxon>
        <taxon>Panpulmonata</taxon>
        <taxon>Eupulmonata</taxon>
        <taxon>Stylommatophora</taxon>
        <taxon>Helicina</taxon>
        <taxon>Arionoidea</taxon>
        <taxon>Arionidae</taxon>
        <taxon>Arion</taxon>
    </lineage>
</organism>
<sequence length="549" mass="62499">MNGTEQQSSQDCPSILNAGSSQVETQPKVIQQSSDRAQIHDKFTSVIQLPETEVSSTIRTDVQPIINKNITSVVDSACNAGRMESSKENLNCLKSVSKNDGLVSRVQMDAELSDRLCPASAKHTAKENENPSLSGFYLSDQTSMMSSSYGGQFDMDLWKMLQTSARCKDTNCDNASCVQVRKYMTVLQDMRTPISILSEPYLMLLHTMVWHTFWPCSHINCPFPWCGDNMDNTKSLEDNLIIMKQRVENCSDYCGPMNYPVVGYMKLSETFTCDSMPVEGKHWVRLCMLRDSRKTILALPINSALFSDFMYWVIKKVPKDGDSDLWDLYASLRQVKNRSIASMLWAANFEDHLLVCSQFENLSLHDCLQGLPTQQLGFVSIFEIMQQLMSATKHLNDHKIVYLYWSSTNILVEFLPGEKYYVKICNFSCSALLDSYDGGRLYLALPPAIISPELRSNSEVFLVSDVWGLGCLLNELVTGKPVWHEHRHLLDEDLQEMLEENPVPDIPSIYLELLPLFHASWETDWTKRKSVMNLKELLVMAYQNNLRNL</sequence>
<dbReference type="InterPro" id="IPR052751">
    <property type="entry name" value="Plant_MAPKKK"/>
</dbReference>
<reference evidence="3" key="1">
    <citation type="submission" date="2014-12" db="EMBL/GenBank/DDBJ databases">
        <title>Insight into the proteome of Arion vulgaris.</title>
        <authorList>
            <person name="Aradska J."/>
            <person name="Bulat T."/>
            <person name="Smidak R."/>
            <person name="Sarate P."/>
            <person name="Gangsoo J."/>
            <person name="Sialana F."/>
            <person name="Bilban M."/>
            <person name="Lubec G."/>
        </authorList>
    </citation>
    <scope>NUCLEOTIDE SEQUENCE</scope>
    <source>
        <tissue evidence="3">Skin</tissue>
    </source>
</reference>
<protein>
    <recommendedName>
        <fullName evidence="2">Protein kinase domain-containing protein</fullName>
    </recommendedName>
</protein>
<evidence type="ECO:0000313" key="3">
    <source>
        <dbReference type="EMBL" id="CEK90313.1"/>
    </source>
</evidence>
<dbReference type="Gene3D" id="1.10.510.10">
    <property type="entry name" value="Transferase(Phosphotransferase) domain 1"/>
    <property type="match status" value="1"/>
</dbReference>